<reference evidence="2 3" key="1">
    <citation type="submission" date="2016-05" db="EMBL/GenBank/DDBJ databases">
        <title>Microbial solvent formation.</title>
        <authorList>
            <person name="Poehlein A."/>
            <person name="Montoya Solano J.D."/>
            <person name="Flitsch S."/>
            <person name="Krabben P."/>
            <person name="Duerre P."/>
            <person name="Daniel R."/>
        </authorList>
    </citation>
    <scope>NUCLEOTIDE SEQUENCE [LARGE SCALE GENOMIC DNA]</scope>
    <source>
        <strain evidence="2 3">L1-8</strain>
    </source>
</reference>
<evidence type="ECO:0000313" key="3">
    <source>
        <dbReference type="Proteomes" id="UP000191154"/>
    </source>
</evidence>
<keyword evidence="1" id="KW-0812">Transmembrane</keyword>
<keyword evidence="1" id="KW-0472">Membrane</keyword>
<feature type="transmembrane region" description="Helical" evidence="1">
    <location>
        <begin position="56"/>
        <end position="85"/>
    </location>
</feature>
<proteinExistence type="predicted"/>
<comment type="caution">
    <text evidence="2">The sequence shown here is derived from an EMBL/GenBank/DDBJ whole genome shotgun (WGS) entry which is preliminary data.</text>
</comment>
<evidence type="ECO:0000313" key="2">
    <source>
        <dbReference type="EMBL" id="OOM09328.1"/>
    </source>
</evidence>
<dbReference type="RefSeq" id="WP_077866641.1">
    <property type="nucleotide sequence ID" value="NZ_LZYZ01000007.1"/>
</dbReference>
<organism evidence="2 3">
    <name type="scientific">Clostridium saccharobutylicum</name>
    <dbReference type="NCBI Taxonomy" id="169679"/>
    <lineage>
        <taxon>Bacteria</taxon>
        <taxon>Bacillati</taxon>
        <taxon>Bacillota</taxon>
        <taxon>Clostridia</taxon>
        <taxon>Eubacteriales</taxon>
        <taxon>Clostridiaceae</taxon>
        <taxon>Clostridium</taxon>
    </lineage>
</organism>
<dbReference type="EMBL" id="LZYZ01000007">
    <property type="protein sequence ID" value="OOM09328.1"/>
    <property type="molecule type" value="Genomic_DNA"/>
</dbReference>
<accession>A0A1S8MYQ3</accession>
<protein>
    <submittedName>
        <fullName evidence="2">Uncharacterized protein</fullName>
    </submittedName>
</protein>
<gene>
    <name evidence="2" type="ORF">CLOSAC_36090</name>
</gene>
<dbReference type="AlphaFoldDB" id="A0A1S8MYQ3"/>
<sequence length="274" mass="32287">MNRETERSFKKLRIKDKKNEKAINKKNKDLMIERVLSYSPMLSEGIEKYKDANTNFLLLIFVGILLNKFTLIALPCCLLSMFFTVKMFQFVKYKSVDTIVRRLAKDLSCKGIYDKGKVENMIEEFKNRYGEDVIEYKELVKMVGEYETFVTKIEYVLKNINVRDEREDTKVSTISENEICSDINVEHDFNDEPKSKQYTNMKLNDYHRGFNNRISMLCKNENGEIKKINRAIEFFGDNDDDDTNAVILKSRDKDNNKLTVYLYKKNSTLQKNVL</sequence>
<dbReference type="Proteomes" id="UP000191154">
    <property type="component" value="Unassembled WGS sequence"/>
</dbReference>
<evidence type="ECO:0000256" key="1">
    <source>
        <dbReference type="SAM" id="Phobius"/>
    </source>
</evidence>
<name>A0A1S8MYQ3_CLOSA</name>
<keyword evidence="1" id="KW-1133">Transmembrane helix</keyword>